<dbReference type="InterPro" id="IPR004680">
    <property type="entry name" value="Cit_transptr-like_dom"/>
</dbReference>
<feature type="transmembrane region" description="Helical" evidence="7">
    <location>
        <begin position="59"/>
        <end position="77"/>
    </location>
</feature>
<dbReference type="InterPro" id="IPR036721">
    <property type="entry name" value="RCK_C_sf"/>
</dbReference>
<organism evidence="9 10">
    <name type="scientific">Desulfarculus baarsii (strain ATCC 33931 / DSM 2075 / LMG 7858 / VKM B-1802 / 2st14)</name>
    <dbReference type="NCBI Taxonomy" id="644282"/>
    <lineage>
        <taxon>Bacteria</taxon>
        <taxon>Pseudomonadati</taxon>
        <taxon>Thermodesulfobacteriota</taxon>
        <taxon>Desulfarculia</taxon>
        <taxon>Desulfarculales</taxon>
        <taxon>Desulfarculaceae</taxon>
        <taxon>Desulfarculus</taxon>
    </lineage>
</organism>
<dbReference type="Pfam" id="PF03600">
    <property type="entry name" value="CitMHS"/>
    <property type="match status" value="1"/>
</dbReference>
<feature type="transmembrane region" description="Helical" evidence="7">
    <location>
        <begin position="30"/>
        <end position="47"/>
    </location>
</feature>
<keyword evidence="10" id="KW-1185">Reference proteome</keyword>
<proteinExistence type="predicted"/>
<feature type="transmembrane region" description="Helical" evidence="7">
    <location>
        <begin position="143"/>
        <end position="164"/>
    </location>
</feature>
<keyword evidence="2" id="KW-0813">Transport</keyword>
<dbReference type="InterPro" id="IPR051679">
    <property type="entry name" value="DASS-Related_Transporters"/>
</dbReference>
<feature type="transmembrane region" description="Helical" evidence="7">
    <location>
        <begin position="512"/>
        <end position="531"/>
    </location>
</feature>
<evidence type="ECO:0000256" key="2">
    <source>
        <dbReference type="ARBA" id="ARBA00022448"/>
    </source>
</evidence>
<protein>
    <submittedName>
        <fullName evidence="9">TrkA-C domain protein</fullName>
    </submittedName>
</protein>
<dbReference type="KEGG" id="dbr:Deba_0318"/>
<sequence length="601" mass="64145">MPQLTPEMIMVMAMIAVAVFLFVVEWVRVDVVAIIMMVVLPLLGLVTPKEAFSGLSSNAVVSIIAVIIIGAGLDRTGVINRLVGPIVRLAGKSQSRIIIFISLTVAGISSFMQNIGAAALFLPAVQRISKNLKIPISKLLMPIGFSAILGGTITLVGSSPLILLNDLIVPFNLRPFGLFEVTPVGLALVASGIGCFVLFGRFILPGGKADDSADQAARPAAAQITDDLGGPWELITPDDFTHYREPVTVDGLRRRYLVNVVGLTEPPDFRVMNPAPDQQIRSRACLAVHGQERDVRRMAEEEGMTLRPELDVFKNALAEHASGVVEAVVAPRSALAGKTLNQLNLADRFRVTPLAVHRQGETYRAELGQIPLRVGDAILLQGSWKRLQTLHAEGGLLFTTPIDAEQLRPEKAIFAGLWLAVALVMILVFNIQLSVCLMTGALGMILTKVLTIDEAYASVDWRTVFLLAGLIPLGIATEKSGAAAWIAHAVLGAIGVVPPIVLLAVIGLLSTAFTLVISNVGATVLLVPLVVNMALAAGADPRMAAMVVGLATSNSFILPTHQVNALYMGPGRYRSVDFMKAGGLISVVFLAVMIAMLYLFF</sequence>
<evidence type="ECO:0000256" key="1">
    <source>
        <dbReference type="ARBA" id="ARBA00004141"/>
    </source>
</evidence>
<dbReference type="STRING" id="644282.Deba_0318"/>
<dbReference type="eggNOG" id="COG0471">
    <property type="taxonomic scope" value="Bacteria"/>
</dbReference>
<dbReference type="InterPro" id="IPR006037">
    <property type="entry name" value="RCK_C"/>
</dbReference>
<feature type="domain" description="RCK C-terminal" evidence="8">
    <location>
        <begin position="310"/>
        <end position="396"/>
    </location>
</feature>
<dbReference type="PROSITE" id="PS51202">
    <property type="entry name" value="RCK_C"/>
    <property type="match status" value="1"/>
</dbReference>
<keyword evidence="5 7" id="KW-1133">Transmembrane helix</keyword>
<evidence type="ECO:0000256" key="7">
    <source>
        <dbReference type="SAM" id="Phobius"/>
    </source>
</evidence>
<dbReference type="HOGENOM" id="CLU_005170_6_1_7"/>
<name>E1QDQ8_DESB2</name>
<keyword evidence="6 7" id="KW-0472">Membrane</keyword>
<dbReference type="PANTHER" id="PTHR43652">
    <property type="entry name" value="BASIC AMINO ACID ANTIPORTER YFCC-RELATED"/>
    <property type="match status" value="1"/>
</dbReference>
<dbReference type="RefSeq" id="WP_013257150.1">
    <property type="nucleotide sequence ID" value="NC_014365.1"/>
</dbReference>
<gene>
    <name evidence="9" type="ordered locus">Deba_0318</name>
</gene>
<feature type="transmembrane region" description="Helical" evidence="7">
    <location>
        <begin position="97"/>
        <end position="122"/>
    </location>
</feature>
<dbReference type="EMBL" id="CP002085">
    <property type="protein sequence ID" value="ADK83694.1"/>
    <property type="molecule type" value="Genomic_DNA"/>
</dbReference>
<dbReference type="GO" id="GO:0006813">
    <property type="term" value="P:potassium ion transport"/>
    <property type="evidence" value="ECO:0007669"/>
    <property type="project" value="InterPro"/>
</dbReference>
<accession>E1QDQ8</accession>
<comment type="subcellular location">
    <subcellularLocation>
        <location evidence="1">Membrane</location>
        <topology evidence="1">Multi-pass membrane protein</topology>
    </subcellularLocation>
</comment>
<dbReference type="GO" id="GO:0005886">
    <property type="term" value="C:plasma membrane"/>
    <property type="evidence" value="ECO:0007669"/>
    <property type="project" value="TreeGrafter"/>
</dbReference>
<dbReference type="AlphaFoldDB" id="E1QDQ8"/>
<feature type="transmembrane region" description="Helical" evidence="7">
    <location>
        <begin position="459"/>
        <end position="476"/>
    </location>
</feature>
<feature type="transmembrane region" description="Helical" evidence="7">
    <location>
        <begin position="7"/>
        <end position="24"/>
    </location>
</feature>
<evidence type="ECO:0000256" key="3">
    <source>
        <dbReference type="ARBA" id="ARBA00022692"/>
    </source>
</evidence>
<evidence type="ECO:0000313" key="10">
    <source>
        <dbReference type="Proteomes" id="UP000009047"/>
    </source>
</evidence>
<evidence type="ECO:0000256" key="6">
    <source>
        <dbReference type="ARBA" id="ARBA00023136"/>
    </source>
</evidence>
<feature type="transmembrane region" description="Helical" evidence="7">
    <location>
        <begin position="483"/>
        <end position="506"/>
    </location>
</feature>
<feature type="transmembrane region" description="Helical" evidence="7">
    <location>
        <begin position="581"/>
        <end position="600"/>
    </location>
</feature>
<dbReference type="Gene3D" id="3.30.70.1450">
    <property type="entry name" value="Regulator of K+ conductance, C-terminal domain"/>
    <property type="match status" value="1"/>
</dbReference>
<evidence type="ECO:0000256" key="4">
    <source>
        <dbReference type="ARBA" id="ARBA00022737"/>
    </source>
</evidence>
<evidence type="ECO:0000256" key="5">
    <source>
        <dbReference type="ARBA" id="ARBA00022989"/>
    </source>
</evidence>
<dbReference type="Proteomes" id="UP000009047">
    <property type="component" value="Chromosome"/>
</dbReference>
<keyword evidence="4" id="KW-0677">Repeat</keyword>
<feature type="transmembrane region" description="Helical" evidence="7">
    <location>
        <begin position="184"/>
        <end position="204"/>
    </location>
</feature>
<reference evidence="9 10" key="1">
    <citation type="journal article" date="2010" name="Stand. Genomic Sci.">
        <title>Complete genome sequence of Desulfarculus baarsii type strain (2st14).</title>
        <authorList>
            <person name="Sun H."/>
            <person name="Spring S."/>
            <person name="Lapidus A."/>
            <person name="Davenport K."/>
            <person name="Del Rio T.G."/>
            <person name="Tice H."/>
            <person name="Nolan M."/>
            <person name="Copeland A."/>
            <person name="Cheng J.F."/>
            <person name="Lucas S."/>
            <person name="Tapia R."/>
            <person name="Goodwin L."/>
            <person name="Pitluck S."/>
            <person name="Ivanova N."/>
            <person name="Pagani I."/>
            <person name="Mavromatis K."/>
            <person name="Ovchinnikova G."/>
            <person name="Pati A."/>
            <person name="Chen A."/>
            <person name="Palaniappan K."/>
            <person name="Hauser L."/>
            <person name="Chang Y.J."/>
            <person name="Jeffries C.D."/>
            <person name="Detter J.C."/>
            <person name="Han C."/>
            <person name="Rohde M."/>
            <person name="Brambilla E."/>
            <person name="Goker M."/>
            <person name="Woyke T."/>
            <person name="Bristow J."/>
            <person name="Eisen J.A."/>
            <person name="Markowitz V."/>
            <person name="Hugenholtz P."/>
            <person name="Kyrpides N.C."/>
            <person name="Klenk H.P."/>
            <person name="Land M."/>
        </authorList>
    </citation>
    <scope>NUCLEOTIDE SEQUENCE [LARGE SCALE GENOMIC DNA]</scope>
    <source>
        <strain evidence="10">ATCC 33931 / DSM 2075 / LMG 7858 / VKM B-1802 / 2st14</strain>
    </source>
</reference>
<dbReference type="GO" id="GO:0008324">
    <property type="term" value="F:monoatomic cation transmembrane transporter activity"/>
    <property type="evidence" value="ECO:0007669"/>
    <property type="project" value="InterPro"/>
</dbReference>
<keyword evidence="3 7" id="KW-0812">Transmembrane</keyword>
<dbReference type="PANTHER" id="PTHR43652:SF2">
    <property type="entry name" value="BASIC AMINO ACID ANTIPORTER YFCC-RELATED"/>
    <property type="match status" value="1"/>
</dbReference>
<dbReference type="OrthoDB" id="9765532at2"/>
<dbReference type="Pfam" id="PF02080">
    <property type="entry name" value="TrkA_C"/>
    <property type="match status" value="1"/>
</dbReference>
<dbReference type="SUPFAM" id="SSF116726">
    <property type="entry name" value="TrkA C-terminal domain-like"/>
    <property type="match status" value="1"/>
</dbReference>
<evidence type="ECO:0000259" key="8">
    <source>
        <dbReference type="PROSITE" id="PS51202"/>
    </source>
</evidence>
<evidence type="ECO:0000313" key="9">
    <source>
        <dbReference type="EMBL" id="ADK83694.1"/>
    </source>
</evidence>
<feature type="transmembrane region" description="Helical" evidence="7">
    <location>
        <begin position="417"/>
        <end position="447"/>
    </location>
</feature>